<comment type="caution">
    <text evidence="3">The sequence shown here is derived from an EMBL/GenBank/DDBJ whole genome shotgun (WGS) entry which is preliminary data.</text>
</comment>
<gene>
    <name evidence="3" type="ORF">SSX86_011371</name>
</gene>
<proteinExistence type="predicted"/>
<feature type="signal peptide" evidence="1">
    <location>
        <begin position="1"/>
        <end position="22"/>
    </location>
</feature>
<dbReference type="Pfam" id="PF23005">
    <property type="entry name" value="DUF7032"/>
    <property type="match status" value="1"/>
</dbReference>
<name>A0AAP0DBG0_9ASTR</name>
<sequence length="92" mass="10268">MIRNKLEELLAILTSLLPDIQASADTNMALSTVFQSIEETTDYCNDLGQKCIQHSYSGKLLMQSDLDIILVKFDNYVKSLSEFVNADGFLSS</sequence>
<keyword evidence="1" id="KW-0732">Signal</keyword>
<dbReference type="AlphaFoldDB" id="A0AAP0DBG0"/>
<dbReference type="Proteomes" id="UP001408789">
    <property type="component" value="Unassembled WGS sequence"/>
</dbReference>
<evidence type="ECO:0000259" key="2">
    <source>
        <dbReference type="Pfam" id="PF23005"/>
    </source>
</evidence>
<protein>
    <recommendedName>
        <fullName evidence="2">DUF7032 domain-containing protein</fullName>
    </recommendedName>
</protein>
<evidence type="ECO:0000313" key="3">
    <source>
        <dbReference type="EMBL" id="KAK9069467.1"/>
    </source>
</evidence>
<dbReference type="InterPro" id="IPR054296">
    <property type="entry name" value="DUF7032"/>
</dbReference>
<evidence type="ECO:0000256" key="1">
    <source>
        <dbReference type="SAM" id="SignalP"/>
    </source>
</evidence>
<evidence type="ECO:0000313" key="4">
    <source>
        <dbReference type="Proteomes" id="UP001408789"/>
    </source>
</evidence>
<keyword evidence="4" id="KW-1185">Reference proteome</keyword>
<feature type="chain" id="PRO_5042908563" description="DUF7032 domain-containing protein" evidence="1">
    <location>
        <begin position="23"/>
        <end position="92"/>
    </location>
</feature>
<reference evidence="3 4" key="1">
    <citation type="submission" date="2024-04" db="EMBL/GenBank/DDBJ databases">
        <title>The reference genome of an endangered Asteraceae, Deinandra increscens subsp. villosa, native to the Central Coast of California.</title>
        <authorList>
            <person name="Guilliams M."/>
            <person name="Hasenstab-Lehman K."/>
            <person name="Meyer R."/>
            <person name="Mcevoy S."/>
        </authorList>
    </citation>
    <scope>NUCLEOTIDE SEQUENCE [LARGE SCALE GENOMIC DNA]</scope>
    <source>
        <tissue evidence="3">Leaf</tissue>
    </source>
</reference>
<feature type="domain" description="DUF7032" evidence="2">
    <location>
        <begin position="1"/>
        <end position="85"/>
    </location>
</feature>
<dbReference type="EMBL" id="JBCNJP010000013">
    <property type="protein sequence ID" value="KAK9069467.1"/>
    <property type="molecule type" value="Genomic_DNA"/>
</dbReference>
<organism evidence="3 4">
    <name type="scientific">Deinandra increscens subsp. villosa</name>
    <dbReference type="NCBI Taxonomy" id="3103831"/>
    <lineage>
        <taxon>Eukaryota</taxon>
        <taxon>Viridiplantae</taxon>
        <taxon>Streptophyta</taxon>
        <taxon>Embryophyta</taxon>
        <taxon>Tracheophyta</taxon>
        <taxon>Spermatophyta</taxon>
        <taxon>Magnoliopsida</taxon>
        <taxon>eudicotyledons</taxon>
        <taxon>Gunneridae</taxon>
        <taxon>Pentapetalae</taxon>
        <taxon>asterids</taxon>
        <taxon>campanulids</taxon>
        <taxon>Asterales</taxon>
        <taxon>Asteraceae</taxon>
        <taxon>Asteroideae</taxon>
        <taxon>Heliantheae alliance</taxon>
        <taxon>Madieae</taxon>
        <taxon>Madiinae</taxon>
        <taxon>Deinandra</taxon>
    </lineage>
</organism>
<accession>A0AAP0DBG0</accession>